<keyword evidence="4 8" id="KW-0547">Nucleotide-binding</keyword>
<evidence type="ECO:0000256" key="1">
    <source>
        <dbReference type="ARBA" id="ARBA00004202"/>
    </source>
</evidence>
<reference evidence="10" key="2">
    <citation type="submission" date="2021-04" db="EMBL/GenBank/DDBJ databases">
        <authorList>
            <person name="Gilroy R."/>
        </authorList>
    </citation>
    <scope>NUCLEOTIDE SEQUENCE</scope>
    <source>
        <strain evidence="10">ChiSxjej3B15-1167</strain>
    </source>
</reference>
<evidence type="ECO:0000256" key="5">
    <source>
        <dbReference type="ARBA" id="ARBA00022840"/>
    </source>
</evidence>
<evidence type="ECO:0000256" key="8">
    <source>
        <dbReference type="RuleBase" id="RU365104"/>
    </source>
</evidence>
<dbReference type="PANTHER" id="PTHR43553:SF27">
    <property type="entry name" value="ENERGY-COUPLING FACTOR TRANSPORTER ATP-BINDING PROTEIN ECFA2"/>
    <property type="match status" value="1"/>
</dbReference>
<dbReference type="GO" id="GO:0016887">
    <property type="term" value="F:ATP hydrolysis activity"/>
    <property type="evidence" value="ECO:0007669"/>
    <property type="project" value="InterPro"/>
</dbReference>
<evidence type="ECO:0000256" key="4">
    <source>
        <dbReference type="ARBA" id="ARBA00022741"/>
    </source>
</evidence>
<dbReference type="NCBIfam" id="TIGR04521">
    <property type="entry name" value="ECF_ATPase_2"/>
    <property type="match status" value="1"/>
</dbReference>
<dbReference type="InterPro" id="IPR015856">
    <property type="entry name" value="ABC_transpr_CbiO/EcfA_su"/>
</dbReference>
<dbReference type="SUPFAM" id="SSF52540">
    <property type="entry name" value="P-loop containing nucleoside triphosphate hydrolases"/>
    <property type="match status" value="1"/>
</dbReference>
<organism evidence="10 11">
    <name type="scientific">Candidatus Anaerobutyricum stercoripullorum</name>
    <dbReference type="NCBI Taxonomy" id="2838456"/>
    <lineage>
        <taxon>Bacteria</taxon>
        <taxon>Bacillati</taxon>
        <taxon>Bacillota</taxon>
        <taxon>Clostridia</taxon>
        <taxon>Lachnospirales</taxon>
        <taxon>Lachnospiraceae</taxon>
        <taxon>Anaerobutyricum</taxon>
    </lineage>
</organism>
<dbReference type="EMBL" id="DXEQ01000120">
    <property type="protein sequence ID" value="HIX72214.1"/>
    <property type="molecule type" value="Genomic_DNA"/>
</dbReference>
<protein>
    <recommendedName>
        <fullName evidence="8">Energy-coupling factor transporter ATP-binding protein EcfA2</fullName>
        <ecNumber evidence="8">7.-.-.-</ecNumber>
    </recommendedName>
</protein>
<dbReference type="PROSITE" id="PS50893">
    <property type="entry name" value="ABC_TRANSPORTER_2"/>
    <property type="match status" value="1"/>
</dbReference>
<comment type="subcellular location">
    <subcellularLocation>
        <location evidence="1 8">Cell membrane</location>
        <topology evidence="1 8">Peripheral membrane protein</topology>
    </subcellularLocation>
</comment>
<gene>
    <name evidence="10" type="ORF">H9849_04260</name>
</gene>
<evidence type="ECO:0000259" key="9">
    <source>
        <dbReference type="PROSITE" id="PS50893"/>
    </source>
</evidence>
<dbReference type="GO" id="GO:0005524">
    <property type="term" value="F:ATP binding"/>
    <property type="evidence" value="ECO:0007669"/>
    <property type="project" value="UniProtKB-UniRule"/>
</dbReference>
<name>A0A9D1X3Q8_9FIRM</name>
<reference evidence="10" key="1">
    <citation type="journal article" date="2021" name="PeerJ">
        <title>Extensive microbial diversity within the chicken gut microbiome revealed by metagenomics and culture.</title>
        <authorList>
            <person name="Gilroy R."/>
            <person name="Ravi A."/>
            <person name="Getino M."/>
            <person name="Pursley I."/>
            <person name="Horton D.L."/>
            <person name="Alikhan N.F."/>
            <person name="Baker D."/>
            <person name="Gharbi K."/>
            <person name="Hall N."/>
            <person name="Watson M."/>
            <person name="Adriaenssens E.M."/>
            <person name="Foster-Nyarko E."/>
            <person name="Jarju S."/>
            <person name="Secka A."/>
            <person name="Antonio M."/>
            <person name="Oren A."/>
            <person name="Chaudhuri R.R."/>
            <person name="La Ragione R."/>
            <person name="Hildebrand F."/>
            <person name="Pallen M.J."/>
        </authorList>
    </citation>
    <scope>NUCLEOTIDE SEQUENCE</scope>
    <source>
        <strain evidence="10">ChiSxjej3B15-1167</strain>
    </source>
</reference>
<dbReference type="PANTHER" id="PTHR43553">
    <property type="entry name" value="HEAVY METAL TRANSPORTER"/>
    <property type="match status" value="1"/>
</dbReference>
<dbReference type="InterPro" id="IPR027417">
    <property type="entry name" value="P-loop_NTPase"/>
</dbReference>
<dbReference type="AlphaFoldDB" id="A0A9D1X3Q8"/>
<dbReference type="Proteomes" id="UP000886805">
    <property type="component" value="Unassembled WGS sequence"/>
</dbReference>
<dbReference type="GO" id="GO:0042626">
    <property type="term" value="F:ATPase-coupled transmembrane transporter activity"/>
    <property type="evidence" value="ECO:0007669"/>
    <property type="project" value="TreeGrafter"/>
</dbReference>
<dbReference type="InterPro" id="IPR030946">
    <property type="entry name" value="EcfA2"/>
</dbReference>
<dbReference type="GO" id="GO:0043190">
    <property type="term" value="C:ATP-binding cassette (ABC) transporter complex"/>
    <property type="evidence" value="ECO:0007669"/>
    <property type="project" value="TreeGrafter"/>
</dbReference>
<dbReference type="EC" id="7.-.-.-" evidence="8"/>
<evidence type="ECO:0000256" key="7">
    <source>
        <dbReference type="ARBA" id="ARBA00023136"/>
    </source>
</evidence>
<keyword evidence="2 8" id="KW-0813">Transport</keyword>
<keyword evidence="6" id="KW-1278">Translocase</keyword>
<comment type="caution">
    <text evidence="10">The sequence shown here is derived from an EMBL/GenBank/DDBJ whole genome shotgun (WGS) entry which is preliminary data.</text>
</comment>
<sequence length="305" mass="34470">MGIVLKNISYQYKEQWQEEKQYALRDVSFSLEKGEYAALIGHSGSGKSTLLQHLNGLLRPDAGEYYFDGENVLDKTFSLQKLRQKVALCFQYPEYQLFEETVLADICFGPKNLGYSREVCEEKARKAMEVVGISPELEAASPFALSGGQKRRVALAGILAMEPEYLILDEPVAGLDGEGKKNLFSLLRYLNEEKKITILLVSHDMDDVAKNARRVLVMDHGRLVMDDTTERVFLRKKELTAIGLEQPQALAFYERLKEGGYFQTSRYDREEGEIISGAVHAASAVPLTVQALAERILEEQRCFEK</sequence>
<feature type="domain" description="ABC transporter" evidence="9">
    <location>
        <begin position="3"/>
        <end position="245"/>
    </location>
</feature>
<dbReference type="InterPro" id="IPR003439">
    <property type="entry name" value="ABC_transporter-like_ATP-bd"/>
</dbReference>
<evidence type="ECO:0000313" key="10">
    <source>
        <dbReference type="EMBL" id="HIX72214.1"/>
    </source>
</evidence>
<comment type="subunit">
    <text evidence="8">Forms a stable energy-coupling factor (ECF) transporter complex composed of 2 membrane-embedded substrate-binding proteins (S component), 2 ATP-binding proteins (A component) and 2 transmembrane proteins (T component).</text>
</comment>
<dbReference type="InterPro" id="IPR003593">
    <property type="entry name" value="AAA+_ATPase"/>
</dbReference>
<evidence type="ECO:0000256" key="3">
    <source>
        <dbReference type="ARBA" id="ARBA00022475"/>
    </source>
</evidence>
<dbReference type="InterPro" id="IPR017871">
    <property type="entry name" value="ABC_transporter-like_CS"/>
</dbReference>
<dbReference type="FunFam" id="3.40.50.300:FF:000224">
    <property type="entry name" value="Energy-coupling factor transporter ATP-binding protein EcfA"/>
    <property type="match status" value="1"/>
</dbReference>
<dbReference type="Gene3D" id="3.40.50.300">
    <property type="entry name" value="P-loop containing nucleotide triphosphate hydrolases"/>
    <property type="match status" value="1"/>
</dbReference>
<keyword evidence="7 8" id="KW-0472">Membrane</keyword>
<accession>A0A9D1X3Q8</accession>
<dbReference type="PROSITE" id="PS00211">
    <property type="entry name" value="ABC_TRANSPORTER_1"/>
    <property type="match status" value="1"/>
</dbReference>
<evidence type="ECO:0000313" key="11">
    <source>
        <dbReference type="Proteomes" id="UP000886805"/>
    </source>
</evidence>
<keyword evidence="5 8" id="KW-0067">ATP-binding</keyword>
<proteinExistence type="inferred from homology"/>
<dbReference type="Pfam" id="PF00005">
    <property type="entry name" value="ABC_tran"/>
    <property type="match status" value="1"/>
</dbReference>
<keyword evidence="3 8" id="KW-1003">Cell membrane</keyword>
<comment type="similarity">
    <text evidence="8">Belongs to the ABC transporter superfamily. Energy-coupling factor EcfA family.</text>
</comment>
<evidence type="ECO:0000256" key="2">
    <source>
        <dbReference type="ARBA" id="ARBA00022448"/>
    </source>
</evidence>
<dbReference type="SMART" id="SM00382">
    <property type="entry name" value="AAA"/>
    <property type="match status" value="1"/>
</dbReference>
<dbReference type="CDD" id="cd03225">
    <property type="entry name" value="ABC_cobalt_CbiO_domain1"/>
    <property type="match status" value="1"/>
</dbReference>
<comment type="function">
    <text evidence="8">ATP-binding (A) component of a common energy-coupling factor (ECF) ABC-transporter complex.</text>
</comment>
<dbReference type="InterPro" id="IPR050095">
    <property type="entry name" value="ECF_ABC_transporter_ATP-bd"/>
</dbReference>
<evidence type="ECO:0000256" key="6">
    <source>
        <dbReference type="ARBA" id="ARBA00022967"/>
    </source>
</evidence>